<proteinExistence type="predicted"/>
<evidence type="ECO:0000313" key="4">
    <source>
        <dbReference type="Proteomes" id="UP000737171"/>
    </source>
</evidence>
<dbReference type="Proteomes" id="UP000737171">
    <property type="component" value="Unassembled WGS sequence"/>
</dbReference>
<gene>
    <name evidence="3" type="ORF">HLB44_08765</name>
</gene>
<name>A0ABX2EEL9_9BURK</name>
<reference evidence="3 4" key="1">
    <citation type="submission" date="2020-05" db="EMBL/GenBank/DDBJ databases">
        <title>Aquincola sp. isolate from soil.</title>
        <authorList>
            <person name="Han J."/>
            <person name="Kim D.-U."/>
        </authorList>
    </citation>
    <scope>NUCLEOTIDE SEQUENCE [LARGE SCALE GENOMIC DNA]</scope>
    <source>
        <strain evidence="3 4">S2</strain>
    </source>
</reference>
<evidence type="ECO:0000313" key="3">
    <source>
        <dbReference type="EMBL" id="NRF67070.1"/>
    </source>
</evidence>
<organism evidence="3 4">
    <name type="scientific">Pseudaquabacterium terrae</name>
    <dbReference type="NCBI Taxonomy" id="2732868"/>
    <lineage>
        <taxon>Bacteria</taxon>
        <taxon>Pseudomonadati</taxon>
        <taxon>Pseudomonadota</taxon>
        <taxon>Betaproteobacteria</taxon>
        <taxon>Burkholderiales</taxon>
        <taxon>Sphaerotilaceae</taxon>
        <taxon>Pseudaquabacterium</taxon>
    </lineage>
</organism>
<comment type="caution">
    <text evidence="3">The sequence shown here is derived from an EMBL/GenBank/DDBJ whole genome shotgun (WGS) entry which is preliminary data.</text>
</comment>
<evidence type="ECO:0000256" key="1">
    <source>
        <dbReference type="SAM" id="Coils"/>
    </source>
</evidence>
<evidence type="ECO:0000256" key="2">
    <source>
        <dbReference type="SAM" id="MobiDB-lite"/>
    </source>
</evidence>
<dbReference type="RefSeq" id="WP_173122155.1">
    <property type="nucleotide sequence ID" value="NZ_JABRWJ010000002.1"/>
</dbReference>
<sequence length="247" mass="26441">MTNQWPQRASCIALAVVMALGGAGCKTSPRQAEQTGGPPLTANEQRMREDEERARKSVIEAVIVSAALGAAACGLIAKATGGSRTNVRNSAIACAAGAGALVGADAYREEKLRKHNRNEIAAIQSTADDVKADNRDMQAYLDSSGRVLADGQQRLASMKADLAAKRITVADADAARRREENNIASMNETLKQAKTTRDDYKQAAAKFQGTGPARKNLDDEIAAMDRQVAQLERNIREYNRALAVSRA</sequence>
<feature type="coiled-coil region" evidence="1">
    <location>
        <begin position="169"/>
        <end position="241"/>
    </location>
</feature>
<keyword evidence="4" id="KW-1185">Reference proteome</keyword>
<feature type="region of interest" description="Disordered" evidence="2">
    <location>
        <begin position="27"/>
        <end position="51"/>
    </location>
</feature>
<accession>A0ABX2EEL9</accession>
<evidence type="ECO:0008006" key="5">
    <source>
        <dbReference type="Google" id="ProtNLM"/>
    </source>
</evidence>
<dbReference type="EMBL" id="JABRWJ010000002">
    <property type="protein sequence ID" value="NRF67070.1"/>
    <property type="molecule type" value="Genomic_DNA"/>
</dbReference>
<dbReference type="Gene3D" id="1.10.287.1490">
    <property type="match status" value="1"/>
</dbReference>
<protein>
    <recommendedName>
        <fullName evidence="5">Glycine zipper domain-containing protein</fullName>
    </recommendedName>
</protein>
<keyword evidence="1" id="KW-0175">Coiled coil</keyword>